<proteinExistence type="predicted"/>
<sequence length="498" mass="55490">MKNLLRNCAFALVAGVMSAGAAELDSYGGLKSIKGKKTGFFHVEKIDGRDWFVTPEGNAFYAVALSHLFSGDSDVACSNVYGGDYDAWLRDSFDKVKALGYNCALGSATSPERNLNGFVDMDKAEAIFREHNFPFSVGVILIKHPWEFVEGETLPDIFEPAYKKMIEARAEAVCPKYKDDPLVMGYFYGFGAFNSAATWVNHHLSLPAGAAGREAIVDLLAQRYGGDIARFNAIYETNLSSFDQLKQSKVLEYAEDYELRNYPEVRAVLDQDLLNDFEAIISLMCTTLYKTGHDAIRKWDSNHLILGSFVKEWALSIDSWKAVAPYVDVAAPQHLNKDISVNAIGKAVDLPVIVSDDEFGFGYPKGHGYACVKTHDARGEIYQAHLMRCYKDPTIIGSSYCACMYDQGGKAMKYGKQEGFYDLNGKPRPYLIETVTEINNAVYLHTPHPASSATLDHLSASYFSKWDNYKVLSSWEKQQHAKLESLKKKKAKKTATVQ</sequence>
<evidence type="ECO:0000313" key="2">
    <source>
        <dbReference type="EMBL" id="MDZ8119107.1"/>
    </source>
</evidence>
<comment type="caution">
    <text evidence="2">The sequence shown here is derived from an EMBL/GenBank/DDBJ whole genome shotgun (WGS) entry which is preliminary data.</text>
</comment>
<protein>
    <submittedName>
        <fullName evidence="2">Uncharacterized protein</fullName>
    </submittedName>
</protein>
<dbReference type="InterPro" id="IPR017853">
    <property type="entry name" value="GH"/>
</dbReference>
<gene>
    <name evidence="2" type="ORF">P9H32_10770</name>
</gene>
<dbReference type="SUPFAM" id="SSF51445">
    <property type="entry name" value="(Trans)glycosidases"/>
    <property type="match status" value="1"/>
</dbReference>
<dbReference type="EMBL" id="JARVCO010000010">
    <property type="protein sequence ID" value="MDZ8119107.1"/>
    <property type="molecule type" value="Genomic_DNA"/>
</dbReference>
<dbReference type="Gene3D" id="3.20.20.80">
    <property type="entry name" value="Glycosidases"/>
    <property type="match status" value="1"/>
</dbReference>
<reference evidence="2 3" key="1">
    <citation type="journal article" date="2024" name="Appl. Environ. Microbiol.">
        <title>Pontiella agarivorans sp. nov., a novel marine anaerobic bacterium capable of degrading macroalgal polysaccharides and fixing nitrogen.</title>
        <authorList>
            <person name="Liu N."/>
            <person name="Kivenson V."/>
            <person name="Peng X."/>
            <person name="Cui Z."/>
            <person name="Lankiewicz T.S."/>
            <person name="Gosselin K.M."/>
            <person name="English C.J."/>
            <person name="Blair E.M."/>
            <person name="O'Malley M.A."/>
            <person name="Valentine D.L."/>
        </authorList>
    </citation>
    <scope>NUCLEOTIDE SEQUENCE [LARGE SCALE GENOMIC DNA]</scope>
    <source>
        <strain evidence="2 3">NLcol2</strain>
    </source>
</reference>
<name>A0ABU5MY34_9BACT</name>
<dbReference type="RefSeq" id="WP_322608896.1">
    <property type="nucleotide sequence ID" value="NZ_JARVCO010000010.1"/>
</dbReference>
<evidence type="ECO:0000256" key="1">
    <source>
        <dbReference type="SAM" id="SignalP"/>
    </source>
</evidence>
<accession>A0ABU5MY34</accession>
<evidence type="ECO:0000313" key="3">
    <source>
        <dbReference type="Proteomes" id="UP001290861"/>
    </source>
</evidence>
<dbReference type="Proteomes" id="UP001290861">
    <property type="component" value="Unassembled WGS sequence"/>
</dbReference>
<feature type="chain" id="PRO_5045293042" evidence="1">
    <location>
        <begin position="22"/>
        <end position="498"/>
    </location>
</feature>
<keyword evidence="3" id="KW-1185">Reference proteome</keyword>
<organism evidence="2 3">
    <name type="scientific">Pontiella agarivorans</name>
    <dbReference type="NCBI Taxonomy" id="3038953"/>
    <lineage>
        <taxon>Bacteria</taxon>
        <taxon>Pseudomonadati</taxon>
        <taxon>Kiritimatiellota</taxon>
        <taxon>Kiritimatiellia</taxon>
        <taxon>Kiritimatiellales</taxon>
        <taxon>Pontiellaceae</taxon>
        <taxon>Pontiella</taxon>
    </lineage>
</organism>
<keyword evidence="1" id="KW-0732">Signal</keyword>
<feature type="signal peptide" evidence="1">
    <location>
        <begin position="1"/>
        <end position="21"/>
    </location>
</feature>